<evidence type="ECO:0000256" key="2">
    <source>
        <dbReference type="ARBA" id="ARBA00010823"/>
    </source>
</evidence>
<dbReference type="PANTHER" id="PTHR38674">
    <property type="entry name" value="ALKANE 1-MONOOXYGENASE 1"/>
    <property type="match status" value="1"/>
</dbReference>
<sequence>MKLAPFFIVYATAPALFAGIYFGGWANILPALVAFLLVPVADAMTEHNLWNPGEEHEKKNPVRDFTFGLPLYLWVPLQIFVLVWAMSEAGGRQGLNWLGLALSVGLFTGGIGITIAHELMHRKPWHERGLAEVLMLSVTYPHFCIEHVFGHHKHVATPLDAATSRLGESLYAFLPRVLVDSLTSAVELEKKRIARAGISVFSLKNRLLRYTLLTAVIYGGVMFFFGPKGVLFFVVQSAVAILLLETINYVEHYGLMRKEKSPGKYERVQPHHSWNANHRVSNYWLFNLQRHADHHAWASRPYHLLRTTEEGPQLPYGYPTMLLMAFLPPVWRKVMDPLVLRLIEEK</sequence>
<comment type="subcellular location">
    <subcellularLocation>
        <location evidence="1">Cell inner membrane</location>
        <topology evidence="1">Multi-pass membrane protein</topology>
    </subcellularLocation>
</comment>
<name>A0A5B8XNJ3_9DELT</name>
<dbReference type="Proteomes" id="UP000321595">
    <property type="component" value="Chromosome"/>
</dbReference>
<evidence type="ECO:0000256" key="6">
    <source>
        <dbReference type="ARBA" id="ARBA00022723"/>
    </source>
</evidence>
<dbReference type="EMBL" id="CP042467">
    <property type="protein sequence ID" value="QED26791.1"/>
    <property type="molecule type" value="Genomic_DNA"/>
</dbReference>
<dbReference type="RefSeq" id="WP_146958476.1">
    <property type="nucleotide sequence ID" value="NZ_CP042467.1"/>
</dbReference>
<feature type="transmembrane region" description="Helical" evidence="12">
    <location>
        <begin position="97"/>
        <end position="116"/>
    </location>
</feature>
<keyword evidence="15" id="KW-1185">Reference proteome</keyword>
<keyword evidence="7 12" id="KW-1133">Transmembrane helix</keyword>
<evidence type="ECO:0000256" key="11">
    <source>
        <dbReference type="ARBA" id="ARBA00023136"/>
    </source>
</evidence>
<feature type="transmembrane region" description="Helical" evidence="12">
    <location>
        <begin position="231"/>
        <end position="250"/>
    </location>
</feature>
<evidence type="ECO:0000259" key="13">
    <source>
        <dbReference type="Pfam" id="PF00487"/>
    </source>
</evidence>
<reference evidence="14 15" key="1">
    <citation type="submission" date="2019-08" db="EMBL/GenBank/DDBJ databases">
        <authorList>
            <person name="Liang Q."/>
        </authorList>
    </citation>
    <scope>NUCLEOTIDE SEQUENCE [LARGE SCALE GENOMIC DNA]</scope>
    <source>
        <strain evidence="14 15">V1718</strain>
    </source>
</reference>
<dbReference type="InterPro" id="IPR033885">
    <property type="entry name" value="AlkB/XylM"/>
</dbReference>
<evidence type="ECO:0000256" key="5">
    <source>
        <dbReference type="ARBA" id="ARBA00022692"/>
    </source>
</evidence>
<feature type="transmembrane region" description="Helical" evidence="12">
    <location>
        <begin position="207"/>
        <end position="225"/>
    </location>
</feature>
<dbReference type="PANTHER" id="PTHR38674:SF1">
    <property type="entry name" value="ALKANE 1-MONOOXYGENASE 1"/>
    <property type="match status" value="1"/>
</dbReference>
<dbReference type="CDD" id="cd03512">
    <property type="entry name" value="Alkane-hydroxylase"/>
    <property type="match status" value="1"/>
</dbReference>
<evidence type="ECO:0000256" key="10">
    <source>
        <dbReference type="ARBA" id="ARBA00023033"/>
    </source>
</evidence>
<keyword evidence="11 12" id="KW-0472">Membrane</keyword>
<dbReference type="Pfam" id="PF00487">
    <property type="entry name" value="FA_desaturase"/>
    <property type="match status" value="1"/>
</dbReference>
<keyword evidence="10 14" id="KW-0503">Monooxygenase</keyword>
<keyword evidence="9" id="KW-0408">Iron</keyword>
<evidence type="ECO:0000256" key="1">
    <source>
        <dbReference type="ARBA" id="ARBA00004429"/>
    </source>
</evidence>
<keyword evidence="8" id="KW-0560">Oxidoreductase</keyword>
<comment type="similarity">
    <text evidence="2">Belongs to the fatty acid desaturase type 1 family. AlkB subfamily.</text>
</comment>
<dbReference type="InterPro" id="IPR005804">
    <property type="entry name" value="FA_desaturase_dom"/>
</dbReference>
<evidence type="ECO:0000256" key="7">
    <source>
        <dbReference type="ARBA" id="ARBA00022989"/>
    </source>
</evidence>
<keyword evidence="6" id="KW-0479">Metal-binding</keyword>
<evidence type="ECO:0000256" key="9">
    <source>
        <dbReference type="ARBA" id="ARBA00023004"/>
    </source>
</evidence>
<evidence type="ECO:0000313" key="14">
    <source>
        <dbReference type="EMBL" id="QED26791.1"/>
    </source>
</evidence>
<dbReference type="GO" id="GO:0046872">
    <property type="term" value="F:metal ion binding"/>
    <property type="evidence" value="ECO:0007669"/>
    <property type="project" value="UniProtKB-KW"/>
</dbReference>
<evidence type="ECO:0000256" key="3">
    <source>
        <dbReference type="ARBA" id="ARBA00022475"/>
    </source>
</evidence>
<dbReference type="GO" id="GO:0004497">
    <property type="term" value="F:monooxygenase activity"/>
    <property type="evidence" value="ECO:0007669"/>
    <property type="project" value="UniProtKB-KW"/>
</dbReference>
<dbReference type="GO" id="GO:0006629">
    <property type="term" value="P:lipid metabolic process"/>
    <property type="evidence" value="ECO:0007669"/>
    <property type="project" value="InterPro"/>
</dbReference>
<feature type="domain" description="Fatty acid desaturase" evidence="13">
    <location>
        <begin position="96"/>
        <end position="321"/>
    </location>
</feature>
<accession>A0A5B8XNJ3</accession>
<gene>
    <name evidence="14" type="ORF">FRD01_05945</name>
</gene>
<evidence type="ECO:0000313" key="15">
    <source>
        <dbReference type="Proteomes" id="UP000321595"/>
    </source>
</evidence>
<evidence type="ECO:0000256" key="12">
    <source>
        <dbReference type="SAM" id="Phobius"/>
    </source>
</evidence>
<proteinExistence type="inferred from homology"/>
<feature type="transmembrane region" description="Helical" evidence="12">
    <location>
        <begin position="65"/>
        <end position="85"/>
    </location>
</feature>
<keyword evidence="4" id="KW-0997">Cell inner membrane</keyword>
<keyword evidence="3" id="KW-1003">Cell membrane</keyword>
<keyword evidence="5 12" id="KW-0812">Transmembrane</keyword>
<organism evidence="14 15">
    <name type="scientific">Microvenator marinus</name>
    <dbReference type="NCBI Taxonomy" id="2600177"/>
    <lineage>
        <taxon>Bacteria</taxon>
        <taxon>Deltaproteobacteria</taxon>
        <taxon>Bradymonadales</taxon>
        <taxon>Microvenatoraceae</taxon>
        <taxon>Microvenator</taxon>
    </lineage>
</organism>
<dbReference type="GO" id="GO:0005886">
    <property type="term" value="C:plasma membrane"/>
    <property type="evidence" value="ECO:0007669"/>
    <property type="project" value="UniProtKB-SubCell"/>
</dbReference>
<evidence type="ECO:0000256" key="8">
    <source>
        <dbReference type="ARBA" id="ARBA00023002"/>
    </source>
</evidence>
<dbReference type="AlphaFoldDB" id="A0A5B8XNJ3"/>
<protein>
    <submittedName>
        <fullName evidence="14">Alkane 1-monooxygenase</fullName>
    </submittedName>
</protein>
<dbReference type="OrthoDB" id="4759734at2"/>
<dbReference type="KEGG" id="bbae:FRD01_05945"/>
<evidence type="ECO:0000256" key="4">
    <source>
        <dbReference type="ARBA" id="ARBA00022519"/>
    </source>
</evidence>